<dbReference type="EMBL" id="JARQZJ010000068">
    <property type="protein sequence ID" value="KAK9881365.1"/>
    <property type="molecule type" value="Genomic_DNA"/>
</dbReference>
<evidence type="ECO:0000313" key="2">
    <source>
        <dbReference type="Proteomes" id="UP001431783"/>
    </source>
</evidence>
<protein>
    <submittedName>
        <fullName evidence="1">Uncharacterized protein</fullName>
    </submittedName>
</protein>
<accession>A0AAW1UFS9</accession>
<comment type="caution">
    <text evidence="1">The sequence shown here is derived from an EMBL/GenBank/DDBJ whole genome shotgun (WGS) entry which is preliminary data.</text>
</comment>
<keyword evidence="2" id="KW-1185">Reference proteome</keyword>
<dbReference type="AlphaFoldDB" id="A0AAW1UFS9"/>
<reference evidence="1 2" key="1">
    <citation type="submission" date="2023-03" db="EMBL/GenBank/DDBJ databases">
        <title>Genome insight into feeding habits of ladybird beetles.</title>
        <authorList>
            <person name="Li H.-S."/>
            <person name="Huang Y.-H."/>
            <person name="Pang H."/>
        </authorList>
    </citation>
    <scope>NUCLEOTIDE SEQUENCE [LARGE SCALE GENOMIC DNA]</scope>
    <source>
        <strain evidence="1">SYSU_2023b</strain>
        <tissue evidence="1">Whole body</tissue>
    </source>
</reference>
<organism evidence="1 2">
    <name type="scientific">Henosepilachna vigintioctopunctata</name>
    <dbReference type="NCBI Taxonomy" id="420089"/>
    <lineage>
        <taxon>Eukaryota</taxon>
        <taxon>Metazoa</taxon>
        <taxon>Ecdysozoa</taxon>
        <taxon>Arthropoda</taxon>
        <taxon>Hexapoda</taxon>
        <taxon>Insecta</taxon>
        <taxon>Pterygota</taxon>
        <taxon>Neoptera</taxon>
        <taxon>Endopterygota</taxon>
        <taxon>Coleoptera</taxon>
        <taxon>Polyphaga</taxon>
        <taxon>Cucujiformia</taxon>
        <taxon>Coccinelloidea</taxon>
        <taxon>Coccinellidae</taxon>
        <taxon>Epilachninae</taxon>
        <taxon>Epilachnini</taxon>
        <taxon>Henosepilachna</taxon>
    </lineage>
</organism>
<proteinExistence type="predicted"/>
<name>A0AAW1UFS9_9CUCU</name>
<evidence type="ECO:0000313" key="1">
    <source>
        <dbReference type="EMBL" id="KAK9881365.1"/>
    </source>
</evidence>
<sequence length="137" mass="15556">MISYKSLIFLPVPILKDSQPNKLEELDDVEIIDDDFTTRRLSSAATCLVAGIEYTHGQQVKLSMYIKSTLSLSRQKTRFLLQNRSENARRDLKKNYSASSYCIVVKVGRKAYHMVVPDSLLAYKSNIQSNETEASMS</sequence>
<gene>
    <name evidence="1" type="ORF">WA026_015493</name>
</gene>
<dbReference type="Proteomes" id="UP001431783">
    <property type="component" value="Unassembled WGS sequence"/>
</dbReference>